<keyword evidence="1" id="KW-1133">Transmembrane helix</keyword>
<organism evidence="2 3">
    <name type="scientific">Portunus trituberculatus</name>
    <name type="common">Swimming crab</name>
    <name type="synonym">Neptunus trituberculatus</name>
    <dbReference type="NCBI Taxonomy" id="210409"/>
    <lineage>
        <taxon>Eukaryota</taxon>
        <taxon>Metazoa</taxon>
        <taxon>Ecdysozoa</taxon>
        <taxon>Arthropoda</taxon>
        <taxon>Crustacea</taxon>
        <taxon>Multicrustacea</taxon>
        <taxon>Malacostraca</taxon>
        <taxon>Eumalacostraca</taxon>
        <taxon>Eucarida</taxon>
        <taxon>Decapoda</taxon>
        <taxon>Pleocyemata</taxon>
        <taxon>Brachyura</taxon>
        <taxon>Eubrachyura</taxon>
        <taxon>Portunoidea</taxon>
        <taxon>Portunidae</taxon>
        <taxon>Portuninae</taxon>
        <taxon>Portunus</taxon>
    </lineage>
</organism>
<comment type="caution">
    <text evidence="2">The sequence shown here is derived from an EMBL/GenBank/DDBJ whole genome shotgun (WGS) entry which is preliminary data.</text>
</comment>
<evidence type="ECO:0000313" key="3">
    <source>
        <dbReference type="Proteomes" id="UP000324222"/>
    </source>
</evidence>
<name>A0A5B7FNG0_PORTR</name>
<dbReference type="Proteomes" id="UP000324222">
    <property type="component" value="Unassembled WGS sequence"/>
</dbReference>
<keyword evidence="3" id="KW-1185">Reference proteome</keyword>
<accession>A0A5B7FNG0</accession>
<feature type="transmembrane region" description="Helical" evidence="1">
    <location>
        <begin position="74"/>
        <end position="107"/>
    </location>
</feature>
<proteinExistence type="predicted"/>
<evidence type="ECO:0000256" key="1">
    <source>
        <dbReference type="SAM" id="Phobius"/>
    </source>
</evidence>
<keyword evidence="1" id="KW-0472">Membrane</keyword>
<feature type="transmembrane region" description="Helical" evidence="1">
    <location>
        <begin position="49"/>
        <end position="68"/>
    </location>
</feature>
<dbReference type="EMBL" id="VSRR010008591">
    <property type="protein sequence ID" value="MPC48981.1"/>
    <property type="molecule type" value="Genomic_DNA"/>
</dbReference>
<evidence type="ECO:0000313" key="2">
    <source>
        <dbReference type="EMBL" id="MPC48981.1"/>
    </source>
</evidence>
<gene>
    <name evidence="2" type="ORF">E2C01_042768</name>
</gene>
<keyword evidence="1" id="KW-0812">Transmembrane</keyword>
<reference evidence="2 3" key="1">
    <citation type="submission" date="2019-05" db="EMBL/GenBank/DDBJ databases">
        <title>Another draft genome of Portunus trituberculatus and its Hox gene families provides insights of decapod evolution.</title>
        <authorList>
            <person name="Jeong J.-H."/>
            <person name="Song I."/>
            <person name="Kim S."/>
            <person name="Choi T."/>
            <person name="Kim D."/>
            <person name="Ryu S."/>
            <person name="Kim W."/>
        </authorList>
    </citation>
    <scope>NUCLEOTIDE SEQUENCE [LARGE SCALE GENOMIC DNA]</scope>
    <source>
        <tissue evidence="2">Muscle</tissue>
    </source>
</reference>
<protein>
    <submittedName>
        <fullName evidence="2">Uncharacterized protein</fullName>
    </submittedName>
</protein>
<dbReference type="AlphaFoldDB" id="A0A5B7FNG0"/>
<sequence>MLLICPARLAEAGRHHVEKDGVPGVFCGSSVPAAVSSLSHCITTTRGQILLTLLLAWLGAVFLLQSLMLLSFLILILLLVVMVVVVVVVMVVVVVVVMVVVVVVVVVAMVV</sequence>